<dbReference type="InterPro" id="IPR029069">
    <property type="entry name" value="HotDog_dom_sf"/>
</dbReference>
<dbReference type="SUPFAM" id="SSF54637">
    <property type="entry name" value="Thioesterase/thiol ester dehydrase-isomerase"/>
    <property type="match status" value="1"/>
</dbReference>
<dbReference type="AlphaFoldDB" id="A0A3N1PFT7"/>
<dbReference type="Gene3D" id="3.10.129.10">
    <property type="entry name" value="Hotdog Thioesterase"/>
    <property type="match status" value="1"/>
</dbReference>
<evidence type="ECO:0000256" key="1">
    <source>
        <dbReference type="ARBA" id="ARBA00005953"/>
    </source>
</evidence>
<proteinExistence type="inferred from homology"/>
<keyword evidence="2" id="KW-0378">Hydrolase</keyword>
<name>A0A3N1PFT7_9GAMM</name>
<protein>
    <submittedName>
        <fullName evidence="3">Acyl-CoA thioesterase FadM</fullName>
    </submittedName>
</protein>
<gene>
    <name evidence="3" type="ORF">EDC28_104103</name>
</gene>
<dbReference type="GO" id="GO:0047617">
    <property type="term" value="F:fatty acyl-CoA hydrolase activity"/>
    <property type="evidence" value="ECO:0007669"/>
    <property type="project" value="TreeGrafter"/>
</dbReference>
<reference evidence="3 4" key="1">
    <citation type="submission" date="2018-11" db="EMBL/GenBank/DDBJ databases">
        <title>Genomic Encyclopedia of Type Strains, Phase IV (KMG-IV): sequencing the most valuable type-strain genomes for metagenomic binning, comparative biology and taxonomic classification.</title>
        <authorList>
            <person name="Goeker M."/>
        </authorList>
    </citation>
    <scope>NUCLEOTIDE SEQUENCE [LARGE SCALE GENOMIC DNA]</scope>
    <source>
        <strain evidence="3 4">DSM 21945</strain>
    </source>
</reference>
<dbReference type="CDD" id="cd00586">
    <property type="entry name" value="4HBT"/>
    <property type="match status" value="1"/>
</dbReference>
<dbReference type="PANTHER" id="PTHR31793">
    <property type="entry name" value="4-HYDROXYBENZOYL-COA THIOESTERASE FAMILY MEMBER"/>
    <property type="match status" value="1"/>
</dbReference>
<comment type="similarity">
    <text evidence="1">Belongs to the 4-hydroxybenzoyl-CoA thioesterase family.</text>
</comment>
<dbReference type="Pfam" id="PF13279">
    <property type="entry name" value="4HBT_2"/>
    <property type="match status" value="1"/>
</dbReference>
<comment type="caution">
    <text evidence="3">The sequence shown here is derived from an EMBL/GenBank/DDBJ whole genome shotgun (WGS) entry which is preliminary data.</text>
</comment>
<sequence>MARVQLTFPDTTLFQCALPLRISDINYGQHLGHDTLVTLLHEGRCQWLASHSLGEGNIGGTAQVVAELVVNYLGEAFYPEQLTMELAVGEMGRKGVEVFQRLSRQDGQPVAIAKVGIVFFNTAERCAVAVPEAFKALL</sequence>
<evidence type="ECO:0000313" key="3">
    <source>
        <dbReference type="EMBL" id="ROQ27453.1"/>
    </source>
</evidence>
<dbReference type="EMBL" id="RJUL01000004">
    <property type="protein sequence ID" value="ROQ27453.1"/>
    <property type="molecule type" value="Genomic_DNA"/>
</dbReference>
<evidence type="ECO:0000256" key="2">
    <source>
        <dbReference type="ARBA" id="ARBA00022801"/>
    </source>
</evidence>
<organism evidence="3 4">
    <name type="scientific">Gallaecimonas pentaromativorans</name>
    <dbReference type="NCBI Taxonomy" id="584787"/>
    <lineage>
        <taxon>Bacteria</taxon>
        <taxon>Pseudomonadati</taxon>
        <taxon>Pseudomonadota</taxon>
        <taxon>Gammaproteobacteria</taxon>
        <taxon>Enterobacterales</taxon>
        <taxon>Gallaecimonadaceae</taxon>
        <taxon>Gallaecimonas</taxon>
    </lineage>
</organism>
<accession>A0A3N1PFT7</accession>
<evidence type="ECO:0000313" key="4">
    <source>
        <dbReference type="Proteomes" id="UP000268033"/>
    </source>
</evidence>
<dbReference type="RefSeq" id="WP_123421316.1">
    <property type="nucleotide sequence ID" value="NZ_RJUL01000004.1"/>
</dbReference>
<dbReference type="Proteomes" id="UP000268033">
    <property type="component" value="Unassembled WGS sequence"/>
</dbReference>
<dbReference type="InterPro" id="IPR050563">
    <property type="entry name" value="4-hydroxybenzoyl-CoA_TE"/>
</dbReference>
<keyword evidence="4" id="KW-1185">Reference proteome</keyword>
<dbReference type="PANTHER" id="PTHR31793:SF27">
    <property type="entry name" value="NOVEL THIOESTERASE SUPERFAMILY DOMAIN AND SAPOSIN A-TYPE DOMAIN CONTAINING PROTEIN (0610012H03RIK)"/>
    <property type="match status" value="1"/>
</dbReference>
<dbReference type="STRING" id="584787.GCA_001247655_02542"/>